<dbReference type="InterPro" id="IPR036259">
    <property type="entry name" value="MFS_trans_sf"/>
</dbReference>
<keyword evidence="4 5" id="KW-0472">Membrane</keyword>
<keyword evidence="3 5" id="KW-1133">Transmembrane helix</keyword>
<protein>
    <submittedName>
        <fullName evidence="6">Uncharacterized protein</fullName>
    </submittedName>
</protein>
<feature type="transmembrane region" description="Helical" evidence="5">
    <location>
        <begin position="251"/>
        <end position="270"/>
    </location>
</feature>
<evidence type="ECO:0000256" key="1">
    <source>
        <dbReference type="ARBA" id="ARBA00004370"/>
    </source>
</evidence>
<evidence type="ECO:0000256" key="4">
    <source>
        <dbReference type="ARBA" id="ARBA00023136"/>
    </source>
</evidence>
<dbReference type="SUPFAM" id="SSF103473">
    <property type="entry name" value="MFS general substrate transporter"/>
    <property type="match status" value="1"/>
</dbReference>
<dbReference type="PANTHER" id="PTHR48021:SF1">
    <property type="entry name" value="GH07001P-RELATED"/>
    <property type="match status" value="1"/>
</dbReference>
<evidence type="ECO:0000256" key="5">
    <source>
        <dbReference type="SAM" id="Phobius"/>
    </source>
</evidence>
<dbReference type="InterPro" id="IPR050549">
    <property type="entry name" value="MFS_Trehalose_Transporter"/>
</dbReference>
<feature type="transmembrane region" description="Helical" evidence="5">
    <location>
        <begin position="221"/>
        <end position="239"/>
    </location>
</feature>
<comment type="caution">
    <text evidence="6">The sequence shown here is derived from an EMBL/GenBank/DDBJ whole genome shotgun (WGS) entry which is preliminary data.</text>
</comment>
<gene>
    <name evidence="6" type="ORF">PR048_022803</name>
</gene>
<dbReference type="Proteomes" id="UP001159363">
    <property type="component" value="Chromosome 8"/>
</dbReference>
<dbReference type="PANTHER" id="PTHR48021">
    <property type="match status" value="1"/>
</dbReference>
<dbReference type="Pfam" id="PF00083">
    <property type="entry name" value="Sugar_tr"/>
    <property type="match status" value="1"/>
</dbReference>
<evidence type="ECO:0000256" key="2">
    <source>
        <dbReference type="ARBA" id="ARBA00022692"/>
    </source>
</evidence>
<reference evidence="6 7" key="1">
    <citation type="submission" date="2023-02" db="EMBL/GenBank/DDBJ databases">
        <title>LHISI_Scaffold_Assembly.</title>
        <authorList>
            <person name="Stuart O.P."/>
            <person name="Cleave R."/>
            <person name="Magrath M.J.L."/>
            <person name="Mikheyev A.S."/>
        </authorList>
    </citation>
    <scope>NUCLEOTIDE SEQUENCE [LARGE SCALE GENOMIC DNA]</scope>
    <source>
        <strain evidence="6">Daus_M_001</strain>
        <tissue evidence="6">Leg muscle</tissue>
    </source>
</reference>
<dbReference type="EMBL" id="JARBHB010000009">
    <property type="protein sequence ID" value="KAJ8874913.1"/>
    <property type="molecule type" value="Genomic_DNA"/>
</dbReference>
<comment type="subcellular location">
    <subcellularLocation>
        <location evidence="1">Membrane</location>
    </subcellularLocation>
</comment>
<organism evidence="6 7">
    <name type="scientific">Dryococelus australis</name>
    <dbReference type="NCBI Taxonomy" id="614101"/>
    <lineage>
        <taxon>Eukaryota</taxon>
        <taxon>Metazoa</taxon>
        <taxon>Ecdysozoa</taxon>
        <taxon>Arthropoda</taxon>
        <taxon>Hexapoda</taxon>
        <taxon>Insecta</taxon>
        <taxon>Pterygota</taxon>
        <taxon>Neoptera</taxon>
        <taxon>Polyneoptera</taxon>
        <taxon>Phasmatodea</taxon>
        <taxon>Verophasmatodea</taxon>
        <taxon>Anareolatae</taxon>
        <taxon>Phasmatidae</taxon>
        <taxon>Eurycanthinae</taxon>
        <taxon>Dryococelus</taxon>
    </lineage>
</organism>
<sequence>MQAIKKPANSPNLCQNLAAIFISQEQWHVTHKIIQHLAALSSASRQDTAPGRYIATLEYFLTNWCNITTTQQYSPPRNVDPWAVSDTLKQNPEDGLVTQTTQEFIFGVASEGTCLLVPSYLRDENEDDIKGQLRTLYALSIGFGTTLDYYLSYTAFNTCNAKEARIALRWLIYGQETETEMDRLQARADDTLKKRQAKLTISYIMDRITIRGILINLNLTYIRYLCGVNAVMAYAVIIFQEASSTIESHIARITAGVLSTICTIFSSFVIDKSGRRSLLNWGWDLEYVGWIPLACLRLYDLLHGFALSPLPSAIVNETVIVHARGAVQSLCNIIGSVIYFGVVISYSILTDVTGEHGATIISDQFCRRQKTLLPMELFRVCSKSFRTDAIRSERIRTERSHLSHVIPGSLLRISHLLRRTSSIHLFTVVLWTKAHESKQHEDDPPGQMINKNHYHKALLRLRDYVRRKMPGLCAFSEWNLHQDSDPAYSAQLLQQFLDKHKVLQDQQLLTIPVKAFKACFLERKR</sequence>
<dbReference type="InterPro" id="IPR005828">
    <property type="entry name" value="MFS_sugar_transport-like"/>
</dbReference>
<evidence type="ECO:0000256" key="3">
    <source>
        <dbReference type="ARBA" id="ARBA00022989"/>
    </source>
</evidence>
<feature type="transmembrane region" description="Helical" evidence="5">
    <location>
        <begin position="330"/>
        <end position="349"/>
    </location>
</feature>
<evidence type="ECO:0000313" key="7">
    <source>
        <dbReference type="Proteomes" id="UP001159363"/>
    </source>
</evidence>
<keyword evidence="2 5" id="KW-0812">Transmembrane</keyword>
<evidence type="ECO:0000313" key="6">
    <source>
        <dbReference type="EMBL" id="KAJ8874913.1"/>
    </source>
</evidence>
<dbReference type="InterPro" id="IPR036397">
    <property type="entry name" value="RNaseH_sf"/>
</dbReference>
<proteinExistence type="predicted"/>
<keyword evidence="7" id="KW-1185">Reference proteome</keyword>
<dbReference type="Gene3D" id="1.20.1250.20">
    <property type="entry name" value="MFS general substrate transporter like domains"/>
    <property type="match status" value="1"/>
</dbReference>
<accession>A0ABQ9GSA5</accession>
<name>A0ABQ9GSA5_9NEOP</name>
<dbReference type="Gene3D" id="3.30.420.10">
    <property type="entry name" value="Ribonuclease H-like superfamily/Ribonuclease H"/>
    <property type="match status" value="1"/>
</dbReference>